<dbReference type="InterPro" id="IPR022672">
    <property type="entry name" value="Hexokinase_N"/>
</dbReference>
<dbReference type="UniPathway" id="UPA00109">
    <property type="reaction ID" value="UER00180"/>
</dbReference>
<evidence type="ECO:0000259" key="7">
    <source>
        <dbReference type="Pfam" id="PF03727"/>
    </source>
</evidence>
<evidence type="ECO:0000259" key="6">
    <source>
        <dbReference type="Pfam" id="PF00349"/>
    </source>
</evidence>
<dbReference type="Pfam" id="PF00349">
    <property type="entry name" value="Hexokinase_1"/>
    <property type="match status" value="1"/>
</dbReference>
<evidence type="ECO:0000256" key="5">
    <source>
        <dbReference type="ARBA" id="ARBA00022840"/>
    </source>
</evidence>
<dbReference type="Proteomes" id="UP000176665">
    <property type="component" value="Unassembled WGS sequence"/>
</dbReference>
<dbReference type="InterPro" id="IPR001312">
    <property type="entry name" value="Hexokinase"/>
</dbReference>
<evidence type="ECO:0000256" key="3">
    <source>
        <dbReference type="ARBA" id="ARBA00022741"/>
    </source>
</evidence>
<dbReference type="Gene3D" id="3.40.367.20">
    <property type="match status" value="1"/>
</dbReference>
<feature type="domain" description="Hexokinase N-terminal" evidence="6">
    <location>
        <begin position="35"/>
        <end position="219"/>
    </location>
</feature>
<dbReference type="SUPFAM" id="SSF53067">
    <property type="entry name" value="Actin-like ATPase domain"/>
    <property type="match status" value="2"/>
</dbReference>
<proteinExistence type="inferred from homology"/>
<comment type="caution">
    <text evidence="8">The sequence shown here is derived from an EMBL/GenBank/DDBJ whole genome shotgun (WGS) entry which is preliminary data.</text>
</comment>
<reference evidence="8 9" key="1">
    <citation type="journal article" date="2016" name="Nat. Commun.">
        <title>Thousands of microbial genomes shed light on interconnected biogeochemical processes in an aquifer system.</title>
        <authorList>
            <person name="Anantharaman K."/>
            <person name="Brown C.T."/>
            <person name="Hug L.A."/>
            <person name="Sharon I."/>
            <person name="Castelle C.J."/>
            <person name="Probst A.J."/>
            <person name="Thomas B.C."/>
            <person name="Singh A."/>
            <person name="Wilkins M.J."/>
            <person name="Karaoz U."/>
            <person name="Brodie E.L."/>
            <person name="Williams K.H."/>
            <person name="Hubbard S.S."/>
            <person name="Banfield J.F."/>
        </authorList>
    </citation>
    <scope>NUCLEOTIDE SEQUENCE [LARGE SCALE GENOMIC DNA]</scope>
</reference>
<dbReference type="GO" id="GO:0005536">
    <property type="term" value="F:D-glucose binding"/>
    <property type="evidence" value="ECO:0007669"/>
    <property type="project" value="InterPro"/>
</dbReference>
<accession>A0A1F5YR41</accession>
<dbReference type="CDD" id="cd24000">
    <property type="entry name" value="ASKHA_NBD_HK"/>
    <property type="match status" value="1"/>
</dbReference>
<dbReference type="PRINTS" id="PR00475">
    <property type="entry name" value="HEXOKINASE"/>
</dbReference>
<comment type="similarity">
    <text evidence="1">Belongs to the hexokinase family.</text>
</comment>
<keyword evidence="2" id="KW-0808">Transferase</keyword>
<keyword evidence="3" id="KW-0547">Nucleotide-binding</keyword>
<dbReference type="GO" id="GO:0005524">
    <property type="term" value="F:ATP binding"/>
    <property type="evidence" value="ECO:0007669"/>
    <property type="project" value="UniProtKB-KW"/>
</dbReference>
<evidence type="ECO:0008006" key="10">
    <source>
        <dbReference type="Google" id="ProtNLM"/>
    </source>
</evidence>
<dbReference type="InterPro" id="IPR022673">
    <property type="entry name" value="Hexokinase_C"/>
</dbReference>
<dbReference type="PROSITE" id="PS51748">
    <property type="entry name" value="HEXOKINASE_2"/>
    <property type="match status" value="1"/>
</dbReference>
<dbReference type="GO" id="GO:0006096">
    <property type="term" value="P:glycolytic process"/>
    <property type="evidence" value="ECO:0007669"/>
    <property type="project" value="UniProtKB-UniPathway"/>
</dbReference>
<evidence type="ECO:0000256" key="1">
    <source>
        <dbReference type="ARBA" id="ARBA00009225"/>
    </source>
</evidence>
<protein>
    <recommendedName>
        <fullName evidence="10">Hexokinase</fullName>
    </recommendedName>
</protein>
<evidence type="ECO:0000256" key="4">
    <source>
        <dbReference type="ARBA" id="ARBA00022777"/>
    </source>
</evidence>
<name>A0A1F5YR41_9BACT</name>
<dbReference type="GO" id="GO:0001678">
    <property type="term" value="P:intracellular glucose homeostasis"/>
    <property type="evidence" value="ECO:0007669"/>
    <property type="project" value="InterPro"/>
</dbReference>
<evidence type="ECO:0000313" key="8">
    <source>
        <dbReference type="EMBL" id="OGG02681.1"/>
    </source>
</evidence>
<evidence type="ECO:0000313" key="9">
    <source>
        <dbReference type="Proteomes" id="UP000176665"/>
    </source>
</evidence>
<dbReference type="InterPro" id="IPR043129">
    <property type="entry name" value="ATPase_NBD"/>
</dbReference>
<dbReference type="EMBL" id="MFJA01000058">
    <property type="protein sequence ID" value="OGG02681.1"/>
    <property type="molecule type" value="Genomic_DNA"/>
</dbReference>
<dbReference type="Pfam" id="PF03727">
    <property type="entry name" value="Hexokinase_2"/>
    <property type="match status" value="1"/>
</dbReference>
<dbReference type="GO" id="GO:0004396">
    <property type="term" value="F:hexokinase activity"/>
    <property type="evidence" value="ECO:0007669"/>
    <property type="project" value="InterPro"/>
</dbReference>
<keyword evidence="4" id="KW-0418">Kinase</keyword>
<dbReference type="Gene3D" id="3.30.420.40">
    <property type="match status" value="1"/>
</dbReference>
<evidence type="ECO:0000256" key="2">
    <source>
        <dbReference type="ARBA" id="ARBA00022679"/>
    </source>
</evidence>
<gene>
    <name evidence="8" type="ORF">A2W14_05120</name>
</gene>
<sequence length="442" mass="49411">MLRELHPQYHVKGPKRFAESIKFIRDKLGITPFTPGELMSISHRYQQDLINGISKGADSSLAMYDTRLPSVDREKLPVGKKVLVIEIGGTNIRAASVINSEQGLEIEKKEGEELFIKKGLKRKVYSDADDFLNEVFNFLDPVISKVHPDTLSVIWSFPGEPQISEDGISVDIKSTEELTKGFVIPGISMIPIGKKILGLLNNRYQLKENIPLAVMNDTRAAEGGIIGSGFNLAFGKYNSESGGFDKISDFIPYAYRQVDEMSANPGKQLAEKHISGDYLGLLLKVVASELEKSGLLTQKIMHDKSEFFSRLLKVALDKNIAYEYLNPYMVATLMYLARQAIVRSAQLAGTMIGTGIATFKNDYFPNWNENRKRDYKMDYILEGSIVEKVPGYLSLVNQYANEVSEQWRIKINVRSVENAGIFGAAAAALDIYRRNTDLTGMI</sequence>
<organism evidence="8 9">
    <name type="scientific">Candidatus Gottesmanbacteria bacterium RBG_16_37_8</name>
    <dbReference type="NCBI Taxonomy" id="1798371"/>
    <lineage>
        <taxon>Bacteria</taxon>
        <taxon>Candidatus Gottesmaniibacteriota</taxon>
    </lineage>
</organism>
<feature type="domain" description="Hexokinase C-terminal" evidence="7">
    <location>
        <begin position="238"/>
        <end position="429"/>
    </location>
</feature>
<dbReference type="STRING" id="1798371.A2W14_05120"/>
<dbReference type="AlphaFoldDB" id="A0A1F5YR41"/>
<keyword evidence="5" id="KW-0067">ATP-binding</keyword>